<dbReference type="AlphaFoldDB" id="A0A8S1IVW7"/>
<name>A0A8S1IVW7_9CHLO</name>
<feature type="region of interest" description="Disordered" evidence="5">
    <location>
        <begin position="674"/>
        <end position="695"/>
    </location>
</feature>
<comment type="caution">
    <text evidence="8">The sequence shown here is derived from an EMBL/GenBank/DDBJ whole genome shotgun (WGS) entry which is preliminary data.</text>
</comment>
<evidence type="ECO:0000256" key="1">
    <source>
        <dbReference type="ARBA" id="ARBA00022535"/>
    </source>
</evidence>
<keyword evidence="4" id="KW-0142">cGMP-binding</keyword>
<dbReference type="SUPFAM" id="SSF56112">
    <property type="entry name" value="Protein kinase-like (PK-like)"/>
    <property type="match status" value="1"/>
</dbReference>
<feature type="compositionally biased region" description="Polar residues" evidence="5">
    <location>
        <begin position="515"/>
        <end position="527"/>
    </location>
</feature>
<dbReference type="SMART" id="SM00220">
    <property type="entry name" value="S_TKc"/>
    <property type="match status" value="1"/>
</dbReference>
<evidence type="ECO:0000259" key="6">
    <source>
        <dbReference type="PROSITE" id="PS50011"/>
    </source>
</evidence>
<dbReference type="InterPro" id="IPR000719">
    <property type="entry name" value="Prot_kinase_dom"/>
</dbReference>
<dbReference type="CDD" id="cd14008">
    <property type="entry name" value="STKc_LKB1_CaMKK"/>
    <property type="match status" value="1"/>
</dbReference>
<dbReference type="InterPro" id="IPR011009">
    <property type="entry name" value="Kinase-like_dom_sf"/>
</dbReference>
<dbReference type="GO" id="GO:0005737">
    <property type="term" value="C:cytoplasm"/>
    <property type="evidence" value="ECO:0007669"/>
    <property type="project" value="TreeGrafter"/>
</dbReference>
<evidence type="ECO:0000313" key="8">
    <source>
        <dbReference type="EMBL" id="CAD7698972.1"/>
    </source>
</evidence>
<protein>
    <submittedName>
        <fullName evidence="8">Uncharacterized protein</fullName>
    </submittedName>
</protein>
<proteinExistence type="predicted"/>
<dbReference type="OrthoDB" id="68483at2759"/>
<dbReference type="EMBL" id="CAJHUC010000930">
    <property type="protein sequence ID" value="CAD7698972.1"/>
    <property type="molecule type" value="Genomic_DNA"/>
</dbReference>
<dbReference type="Pfam" id="PF00069">
    <property type="entry name" value="Pkinase"/>
    <property type="match status" value="1"/>
</dbReference>
<keyword evidence="9" id="KW-1185">Reference proteome</keyword>
<evidence type="ECO:0000256" key="3">
    <source>
        <dbReference type="ARBA" id="ARBA00022840"/>
    </source>
</evidence>
<dbReference type="InterPro" id="IPR018490">
    <property type="entry name" value="cNMP-bd_dom_sf"/>
</dbReference>
<dbReference type="FunFam" id="1.10.510.10:FF:000571">
    <property type="entry name" value="Maternal embryonic leucine zipper kinase"/>
    <property type="match status" value="1"/>
</dbReference>
<sequence>MGTLQRQSSKASWLVFGRSRSARRLDAERHAHSDEDREPSTSGSPIALGRPSLPAVPPASPPAASRSPAVPHTSSMFVDTLKGKTFVNQYLMMKDLGKGSQGKVKLCLNTDDNLLYAVKVINKRKSMRQMKLAKRIMSSKGDAGDDLIKEIVVMKKLKHDNVVRLYEVIDDPAGEKLLMVMEYVDGGPLMEGGENQTTMKRVTEATARKHFRDVLKGLEYLHSHDIVHRDLKPENLLLSSDGHVKISDFGSATLCKDGVDTMEDTLGTRSFFAPEMCDEGGAAYSGKKADIWALGVTLYMFIFGQVPFQGESILDLFNAIKSESLHFPPDVKVTPGLKDILHSLLHKDPAKRLTLAGAMQHVWTTGSGTLQLLHPSGVPLRDFKLSKEDRARAMTPNIASVFSCLAATMQTFRKGETILKEGEPSLGLYLVKQGFCAVTSISRIAMERMISVDPDFEDNLSVDDTESEGSADIEEESVELMHAIDAVGWSSKTEPATGSREMNMKSNMFAHGRSMDSTETNISTPKSQDFGPIGSLDRKQVLRSVRRPTLMHNHMVKLVRESFNERTINHSEDGPELPDCREAMCSRGPGSILGFMALTPGNPEKNHETVVAETEVRVAFVEHEAVRKYFKGPDSHLQVKLLMARLQRVAMLQSTKDRFGKLQGEMEQVDNLRKLHRSSGSSMNSRTSSARSMAS</sequence>
<feature type="region of interest" description="Disordered" evidence="5">
    <location>
        <begin position="515"/>
        <end position="534"/>
    </location>
</feature>
<dbReference type="PANTHER" id="PTHR24346">
    <property type="entry name" value="MAP/MICROTUBULE AFFINITY-REGULATING KINASE"/>
    <property type="match status" value="1"/>
</dbReference>
<dbReference type="GO" id="GO:0004674">
    <property type="term" value="F:protein serine/threonine kinase activity"/>
    <property type="evidence" value="ECO:0007669"/>
    <property type="project" value="TreeGrafter"/>
</dbReference>
<feature type="compositionally biased region" description="Low complexity" evidence="5">
    <location>
        <begin position="62"/>
        <end position="71"/>
    </location>
</feature>
<dbReference type="PROSITE" id="PS50011">
    <property type="entry name" value="PROTEIN_KINASE_DOM"/>
    <property type="match status" value="1"/>
</dbReference>
<feature type="region of interest" description="Disordered" evidence="5">
    <location>
        <begin position="24"/>
        <end position="71"/>
    </location>
</feature>
<dbReference type="Proteomes" id="UP000708148">
    <property type="component" value="Unassembled WGS sequence"/>
</dbReference>
<dbReference type="GO" id="GO:0035556">
    <property type="term" value="P:intracellular signal transduction"/>
    <property type="evidence" value="ECO:0007669"/>
    <property type="project" value="TreeGrafter"/>
</dbReference>
<feature type="domain" description="Cyclic nucleotide-binding" evidence="7">
    <location>
        <begin position="412"/>
        <end position="439"/>
    </location>
</feature>
<dbReference type="PROSITE" id="PS50042">
    <property type="entry name" value="CNMP_BINDING_3"/>
    <property type="match status" value="1"/>
</dbReference>
<dbReference type="PANTHER" id="PTHR24346:SF77">
    <property type="entry name" value="SERINE THREONINE PROTEIN KINASE"/>
    <property type="match status" value="1"/>
</dbReference>
<keyword evidence="3" id="KW-0067">ATP-binding</keyword>
<organism evidence="8 9">
    <name type="scientific">Ostreobium quekettii</name>
    <dbReference type="NCBI Taxonomy" id="121088"/>
    <lineage>
        <taxon>Eukaryota</taxon>
        <taxon>Viridiplantae</taxon>
        <taxon>Chlorophyta</taxon>
        <taxon>core chlorophytes</taxon>
        <taxon>Ulvophyceae</taxon>
        <taxon>TCBD clade</taxon>
        <taxon>Bryopsidales</taxon>
        <taxon>Ostreobineae</taxon>
        <taxon>Ostreobiaceae</taxon>
        <taxon>Ostreobium</taxon>
    </lineage>
</organism>
<keyword evidence="2" id="KW-0547">Nucleotide-binding</keyword>
<dbReference type="InterPro" id="IPR008271">
    <property type="entry name" value="Ser/Thr_kinase_AS"/>
</dbReference>
<dbReference type="Gene3D" id="3.30.200.20">
    <property type="entry name" value="Phosphorylase Kinase, domain 1"/>
    <property type="match status" value="1"/>
</dbReference>
<evidence type="ECO:0000313" key="9">
    <source>
        <dbReference type="Proteomes" id="UP000708148"/>
    </source>
</evidence>
<evidence type="ECO:0000256" key="4">
    <source>
        <dbReference type="ARBA" id="ARBA00022992"/>
    </source>
</evidence>
<dbReference type="PROSITE" id="PS00108">
    <property type="entry name" value="PROTEIN_KINASE_ST"/>
    <property type="match status" value="1"/>
</dbReference>
<evidence type="ECO:0000256" key="2">
    <source>
        <dbReference type="ARBA" id="ARBA00022741"/>
    </source>
</evidence>
<feature type="domain" description="Protein kinase" evidence="6">
    <location>
        <begin position="90"/>
        <end position="364"/>
    </location>
</feature>
<gene>
    <name evidence="8" type="ORF">OSTQU699_LOCUS4331</name>
</gene>
<dbReference type="GO" id="GO:0005524">
    <property type="term" value="F:ATP binding"/>
    <property type="evidence" value="ECO:0007669"/>
    <property type="project" value="UniProtKB-KW"/>
</dbReference>
<feature type="compositionally biased region" description="Basic and acidic residues" evidence="5">
    <location>
        <begin position="24"/>
        <end position="39"/>
    </location>
</feature>
<reference evidence="8" key="1">
    <citation type="submission" date="2020-12" db="EMBL/GenBank/DDBJ databases">
        <authorList>
            <person name="Iha C."/>
        </authorList>
    </citation>
    <scope>NUCLEOTIDE SEQUENCE</scope>
</reference>
<feature type="compositionally biased region" description="Low complexity" evidence="5">
    <location>
        <begin position="678"/>
        <end position="695"/>
    </location>
</feature>
<dbReference type="InterPro" id="IPR000595">
    <property type="entry name" value="cNMP-bd_dom"/>
</dbReference>
<dbReference type="Gene3D" id="1.10.510.10">
    <property type="entry name" value="Transferase(Phosphotransferase) domain 1"/>
    <property type="match status" value="1"/>
</dbReference>
<dbReference type="InterPro" id="IPR014710">
    <property type="entry name" value="RmlC-like_jellyroll"/>
</dbReference>
<dbReference type="GO" id="GO:0030553">
    <property type="term" value="F:cGMP binding"/>
    <property type="evidence" value="ECO:0007669"/>
    <property type="project" value="UniProtKB-KW"/>
</dbReference>
<evidence type="ECO:0000259" key="7">
    <source>
        <dbReference type="PROSITE" id="PS50042"/>
    </source>
</evidence>
<accession>A0A8S1IVW7</accession>
<keyword evidence="1" id="KW-0140">cGMP</keyword>
<dbReference type="Gene3D" id="2.60.120.10">
    <property type="entry name" value="Jelly Rolls"/>
    <property type="match status" value="1"/>
</dbReference>
<evidence type="ECO:0000256" key="5">
    <source>
        <dbReference type="SAM" id="MobiDB-lite"/>
    </source>
</evidence>
<dbReference type="SUPFAM" id="SSF51206">
    <property type="entry name" value="cAMP-binding domain-like"/>
    <property type="match status" value="1"/>
</dbReference>